<feature type="domain" description="Reverse transcriptase zinc-binding" evidence="2">
    <location>
        <begin position="2"/>
        <end position="46"/>
    </location>
</feature>
<dbReference type="Gramene" id="evm.model.06.1123">
    <property type="protein sequence ID" value="cds.evm.model.06.1123"/>
    <property type="gene ID" value="evm.TU.06.1123"/>
</dbReference>
<organism evidence="3 4">
    <name type="scientific">Cannabis sativa</name>
    <name type="common">Hemp</name>
    <name type="synonym">Marijuana</name>
    <dbReference type="NCBI Taxonomy" id="3483"/>
    <lineage>
        <taxon>Eukaryota</taxon>
        <taxon>Viridiplantae</taxon>
        <taxon>Streptophyta</taxon>
        <taxon>Embryophyta</taxon>
        <taxon>Tracheophyta</taxon>
        <taxon>Spermatophyta</taxon>
        <taxon>Magnoliopsida</taxon>
        <taxon>eudicotyledons</taxon>
        <taxon>Gunneridae</taxon>
        <taxon>Pentapetalae</taxon>
        <taxon>rosids</taxon>
        <taxon>fabids</taxon>
        <taxon>Rosales</taxon>
        <taxon>Cannabaceae</taxon>
        <taxon>Cannabis</taxon>
    </lineage>
</organism>
<dbReference type="InterPro" id="IPR026960">
    <property type="entry name" value="RVT-Znf"/>
</dbReference>
<evidence type="ECO:0000256" key="1">
    <source>
        <dbReference type="SAM" id="MobiDB-lite"/>
    </source>
</evidence>
<name>A0A803PT66_CANSA</name>
<accession>A0A803PT66</accession>
<keyword evidence="4" id="KW-1185">Reference proteome</keyword>
<dbReference type="Pfam" id="PF13966">
    <property type="entry name" value="zf-RVT"/>
    <property type="match status" value="1"/>
</dbReference>
<dbReference type="AlphaFoldDB" id="A0A803PT66"/>
<sequence length="153" mass="17424">MQNALPTTVALHRQKGLDSAACSMCTSAWESFAHALFNCPHSKSVWKYSGFIMDYKKAQLMYNGDYLFHLSTLHSQIEFELIICIKWAIWWSRNKSLHGSKTLYGKQTATFAKDYLEKLKLSSSRKQSNASQRDYDTAGPSSSSNNDTAEVHW</sequence>
<dbReference type="EMBL" id="UZAU01000590">
    <property type="status" value="NOT_ANNOTATED_CDS"/>
    <property type="molecule type" value="Genomic_DNA"/>
</dbReference>
<protein>
    <recommendedName>
        <fullName evidence="2">Reverse transcriptase zinc-binding domain-containing protein</fullName>
    </recommendedName>
</protein>
<reference evidence="3" key="1">
    <citation type="submission" date="2018-11" db="EMBL/GenBank/DDBJ databases">
        <authorList>
            <person name="Grassa J C."/>
        </authorList>
    </citation>
    <scope>NUCLEOTIDE SEQUENCE [LARGE SCALE GENOMIC DNA]</scope>
</reference>
<feature type="region of interest" description="Disordered" evidence="1">
    <location>
        <begin position="123"/>
        <end position="153"/>
    </location>
</feature>
<feature type="compositionally biased region" description="Polar residues" evidence="1">
    <location>
        <begin position="123"/>
        <end position="132"/>
    </location>
</feature>
<evidence type="ECO:0000313" key="3">
    <source>
        <dbReference type="EnsemblPlants" id="cds.evm.model.06.1123"/>
    </source>
</evidence>
<evidence type="ECO:0000313" key="4">
    <source>
        <dbReference type="Proteomes" id="UP000596661"/>
    </source>
</evidence>
<dbReference type="Proteomes" id="UP000596661">
    <property type="component" value="Chromosome 6"/>
</dbReference>
<dbReference type="EnsemblPlants" id="evm.model.06.1123">
    <property type="protein sequence ID" value="cds.evm.model.06.1123"/>
    <property type="gene ID" value="evm.TU.06.1123"/>
</dbReference>
<evidence type="ECO:0000259" key="2">
    <source>
        <dbReference type="Pfam" id="PF13966"/>
    </source>
</evidence>
<proteinExistence type="predicted"/>
<reference evidence="3" key="2">
    <citation type="submission" date="2021-03" db="UniProtKB">
        <authorList>
            <consortium name="EnsemblPlants"/>
        </authorList>
    </citation>
    <scope>IDENTIFICATION</scope>
</reference>
<feature type="compositionally biased region" description="Polar residues" evidence="1">
    <location>
        <begin position="139"/>
        <end position="153"/>
    </location>
</feature>